<dbReference type="RefSeq" id="WP_168033086.1">
    <property type="nucleotide sequence ID" value="NZ_JAAVNE010000030.1"/>
</dbReference>
<dbReference type="EMBL" id="JAAVNE010000030">
    <property type="protein sequence ID" value="NKC32701.1"/>
    <property type="molecule type" value="Genomic_DNA"/>
</dbReference>
<comment type="caution">
    <text evidence="1">The sequence shown here is derived from an EMBL/GenBank/DDBJ whole genome shotgun (WGS) entry which is preliminary data.</text>
</comment>
<gene>
    <name evidence="1" type="ORF">HEQ75_17685</name>
</gene>
<dbReference type="Proteomes" id="UP000787635">
    <property type="component" value="Unassembled WGS sequence"/>
</dbReference>
<evidence type="ECO:0000313" key="2">
    <source>
        <dbReference type="Proteomes" id="UP000787635"/>
    </source>
</evidence>
<evidence type="ECO:0008006" key="3">
    <source>
        <dbReference type="Google" id="ProtNLM"/>
    </source>
</evidence>
<dbReference type="Gene3D" id="1.20.1220.20">
    <property type="entry name" value="Uncharcterised protein PF01724"/>
    <property type="match status" value="1"/>
</dbReference>
<sequence>MSDRLDHTDFLGRSRQQADRLRRLAARERVDDLDWHHLIEALGRSEPKSVRCCCATPSSTP</sequence>
<keyword evidence="2" id="KW-1185">Reference proteome</keyword>
<name>A0ABX1E6A1_9PROT</name>
<reference evidence="1 2" key="1">
    <citation type="submission" date="2020-03" db="EMBL/GenBank/DDBJ databases">
        <title>Roseomonas selenitidurans sp. nov. isolated from urban soil.</title>
        <authorList>
            <person name="Liu H."/>
        </authorList>
    </citation>
    <scope>NUCLEOTIDE SEQUENCE [LARGE SCALE GENOMIC DNA]</scope>
    <source>
        <strain evidence="1 2">BU-1</strain>
    </source>
</reference>
<protein>
    <recommendedName>
        <fullName evidence="3">Clp R domain-containing protein</fullName>
    </recommendedName>
</protein>
<proteinExistence type="predicted"/>
<evidence type="ECO:0000313" key="1">
    <source>
        <dbReference type="EMBL" id="NKC32701.1"/>
    </source>
</evidence>
<organism evidence="1 2">
    <name type="scientific">Falsiroseomonas selenitidurans</name>
    <dbReference type="NCBI Taxonomy" id="2716335"/>
    <lineage>
        <taxon>Bacteria</taxon>
        <taxon>Pseudomonadati</taxon>
        <taxon>Pseudomonadota</taxon>
        <taxon>Alphaproteobacteria</taxon>
        <taxon>Acetobacterales</taxon>
        <taxon>Roseomonadaceae</taxon>
        <taxon>Falsiroseomonas</taxon>
    </lineage>
</organism>
<accession>A0ABX1E6A1</accession>